<dbReference type="PROSITE" id="PS51729">
    <property type="entry name" value="GNAT_YJDJ"/>
    <property type="match status" value="1"/>
</dbReference>
<dbReference type="InterPro" id="IPR031165">
    <property type="entry name" value="GNAT_YJDJ"/>
</dbReference>
<evidence type="ECO:0000313" key="3">
    <source>
        <dbReference type="Proteomes" id="UP000552709"/>
    </source>
</evidence>
<dbReference type="EMBL" id="JACHFL010000041">
    <property type="protein sequence ID" value="MBB5366415.1"/>
    <property type="molecule type" value="Genomic_DNA"/>
</dbReference>
<accession>A0A7W8K0J8</accession>
<dbReference type="Proteomes" id="UP000552709">
    <property type="component" value="Unassembled WGS sequence"/>
</dbReference>
<reference evidence="2 3" key="1">
    <citation type="submission" date="2020-08" db="EMBL/GenBank/DDBJ databases">
        <title>Genomic Encyclopedia of Type Strains, Phase IV (KMG-IV): sequencing the most valuable type-strain genomes for metagenomic binning, comparative biology and taxonomic classification.</title>
        <authorList>
            <person name="Goeker M."/>
        </authorList>
    </citation>
    <scope>NUCLEOTIDE SEQUENCE [LARGE SCALE GENOMIC DNA]</scope>
    <source>
        <strain evidence="2 3">DSM 27939</strain>
    </source>
</reference>
<keyword evidence="3" id="KW-1185">Reference proteome</keyword>
<dbReference type="PANTHER" id="PTHR31435">
    <property type="entry name" value="PROTEIN NATD1"/>
    <property type="match status" value="1"/>
</dbReference>
<dbReference type="SUPFAM" id="SSF55729">
    <property type="entry name" value="Acyl-CoA N-acyltransferases (Nat)"/>
    <property type="match status" value="1"/>
</dbReference>
<protein>
    <recommendedName>
        <fullName evidence="1">N-acetyltransferase domain-containing protein</fullName>
    </recommendedName>
</protein>
<dbReference type="InterPro" id="IPR016181">
    <property type="entry name" value="Acyl_CoA_acyltransferase"/>
</dbReference>
<evidence type="ECO:0000313" key="2">
    <source>
        <dbReference type="EMBL" id="MBB5366415.1"/>
    </source>
</evidence>
<dbReference type="InterPro" id="IPR045057">
    <property type="entry name" value="Gcn5-rel_NAT"/>
</dbReference>
<name>A0A7W8K0J8_9DEIO</name>
<dbReference type="PANTHER" id="PTHR31435:SF10">
    <property type="entry name" value="BSR4717 PROTEIN"/>
    <property type="match status" value="1"/>
</dbReference>
<dbReference type="Pfam" id="PF14542">
    <property type="entry name" value="Acetyltransf_CG"/>
    <property type="match status" value="1"/>
</dbReference>
<organism evidence="2 3">
    <name type="scientific">Deinococcus humi</name>
    <dbReference type="NCBI Taxonomy" id="662880"/>
    <lineage>
        <taxon>Bacteria</taxon>
        <taxon>Thermotogati</taxon>
        <taxon>Deinococcota</taxon>
        <taxon>Deinococci</taxon>
        <taxon>Deinococcales</taxon>
        <taxon>Deinococcaceae</taxon>
        <taxon>Deinococcus</taxon>
    </lineage>
</organism>
<comment type="caution">
    <text evidence="2">The sequence shown here is derived from an EMBL/GenBank/DDBJ whole genome shotgun (WGS) entry which is preliminary data.</text>
</comment>
<dbReference type="CDD" id="cd04301">
    <property type="entry name" value="NAT_SF"/>
    <property type="match status" value="1"/>
</dbReference>
<evidence type="ECO:0000259" key="1">
    <source>
        <dbReference type="PROSITE" id="PS51729"/>
    </source>
</evidence>
<proteinExistence type="predicted"/>
<dbReference type="AlphaFoldDB" id="A0A7W8K0J8"/>
<feature type="domain" description="N-acetyltransferase" evidence="1">
    <location>
        <begin position="11"/>
        <end position="97"/>
    </location>
</feature>
<sequence length="106" mass="12171">MTRDSGQITIKENEERQRYEIYVGDQLAGHTEYRPVGHARLLPHTEINERYEGQGLGSQLIQFALDDLRARGLNAVPTCPFVVAFIRKHPDYLELVQPGQRRALKL</sequence>
<gene>
    <name evidence="2" type="ORF">HNQ08_005544</name>
</gene>
<dbReference type="RefSeq" id="WP_184138418.1">
    <property type="nucleotide sequence ID" value="NZ_JACHFL010000041.1"/>
</dbReference>
<dbReference type="Gene3D" id="3.40.630.30">
    <property type="match status" value="1"/>
</dbReference>